<evidence type="ECO:0000256" key="6">
    <source>
        <dbReference type="ARBA" id="ARBA00022989"/>
    </source>
</evidence>
<dbReference type="GO" id="GO:0015297">
    <property type="term" value="F:antiporter activity"/>
    <property type="evidence" value="ECO:0007669"/>
    <property type="project" value="UniProtKB-KW"/>
</dbReference>
<name>A0A8J7U5M3_9BACT</name>
<feature type="transmembrane region" description="Helical" evidence="9">
    <location>
        <begin position="280"/>
        <end position="299"/>
    </location>
</feature>
<dbReference type="InterPro" id="IPR006153">
    <property type="entry name" value="Cation/H_exchanger_TM"/>
</dbReference>
<sequence length="423" mass="46129">MEHLAFFAVALFILAFGSISRRIETTMVTPPMLFVLFGLLLGGDGFDLVHLAKDNHLIHLLAELTLVLVLFTDASRIDLKGLRRDHNIPVRMLLVGLPLCMLLGALAAMPLFPHLGFWSAMVLAIVLAPTDAALGQAVVSSDRIPIRIRQALNVESGLNDGFALPVLLFFICLAAHMEGTNGQDYLLIAAQQLLFGALAGILVGRLGGWVVNKTHTAGWMSHSFVELSALGLALAAFAGSELIGGNGFIGAFCAGVVVGNTLPSRCGEALIEFGETEGQFFTLLTFLFFAALMVPPALQHADWRVWVYALLSLTLVRLIPVAISLLGMKLKMRTTLFLGWFGPRGIASIIYGLLLLEELELAHREEVFNIAMIVVLLSVFLHGLTAWPCVQWYAKHIHQSPDRPEHDEVGHIPLRLGNKKKPK</sequence>
<feature type="transmembrane region" description="Helical" evidence="9">
    <location>
        <begin position="305"/>
        <end position="328"/>
    </location>
</feature>
<dbReference type="InterPro" id="IPR038770">
    <property type="entry name" value="Na+/solute_symporter_sf"/>
</dbReference>
<evidence type="ECO:0000256" key="2">
    <source>
        <dbReference type="ARBA" id="ARBA00022448"/>
    </source>
</evidence>
<feature type="domain" description="Cation/H+ exchanger transmembrane" evidence="10">
    <location>
        <begin position="13"/>
        <end position="391"/>
    </location>
</feature>
<feature type="transmembrane region" description="Helical" evidence="9">
    <location>
        <begin position="161"/>
        <end position="179"/>
    </location>
</feature>
<evidence type="ECO:0000313" key="12">
    <source>
        <dbReference type="Proteomes" id="UP000664417"/>
    </source>
</evidence>
<feature type="transmembrane region" description="Helical" evidence="9">
    <location>
        <begin position="242"/>
        <end position="259"/>
    </location>
</feature>
<feature type="transmembrane region" description="Helical" evidence="9">
    <location>
        <begin position="335"/>
        <end position="356"/>
    </location>
</feature>
<evidence type="ECO:0000256" key="4">
    <source>
        <dbReference type="ARBA" id="ARBA00022475"/>
    </source>
</evidence>
<keyword evidence="3" id="KW-0050">Antiport</keyword>
<gene>
    <name evidence="11" type="ORF">J3U88_29850</name>
</gene>
<dbReference type="PANTHER" id="PTHR32507">
    <property type="entry name" value="NA(+)/H(+) ANTIPORTER 1"/>
    <property type="match status" value="1"/>
</dbReference>
<organism evidence="11 12">
    <name type="scientific">Acanthopleuribacter pedis</name>
    <dbReference type="NCBI Taxonomy" id="442870"/>
    <lineage>
        <taxon>Bacteria</taxon>
        <taxon>Pseudomonadati</taxon>
        <taxon>Acidobacteriota</taxon>
        <taxon>Holophagae</taxon>
        <taxon>Acanthopleuribacterales</taxon>
        <taxon>Acanthopleuribacteraceae</taxon>
        <taxon>Acanthopleuribacter</taxon>
    </lineage>
</organism>
<evidence type="ECO:0000313" key="11">
    <source>
        <dbReference type="EMBL" id="MBO1322713.1"/>
    </source>
</evidence>
<reference evidence="11" key="1">
    <citation type="submission" date="2021-03" db="EMBL/GenBank/DDBJ databases">
        <authorList>
            <person name="Wang G."/>
        </authorList>
    </citation>
    <scope>NUCLEOTIDE SEQUENCE</scope>
    <source>
        <strain evidence="11">KCTC 12899</strain>
    </source>
</reference>
<dbReference type="EMBL" id="JAFREP010000041">
    <property type="protein sequence ID" value="MBO1322713.1"/>
    <property type="molecule type" value="Genomic_DNA"/>
</dbReference>
<dbReference type="GO" id="GO:0005886">
    <property type="term" value="C:plasma membrane"/>
    <property type="evidence" value="ECO:0007669"/>
    <property type="project" value="UniProtKB-SubCell"/>
</dbReference>
<feature type="transmembrane region" description="Helical" evidence="9">
    <location>
        <begin position="185"/>
        <end position="204"/>
    </location>
</feature>
<dbReference type="Proteomes" id="UP000664417">
    <property type="component" value="Unassembled WGS sequence"/>
</dbReference>
<dbReference type="Gene3D" id="1.20.1530.20">
    <property type="match status" value="1"/>
</dbReference>
<feature type="transmembrane region" description="Helical" evidence="9">
    <location>
        <begin position="216"/>
        <end position="236"/>
    </location>
</feature>
<feature type="transmembrane region" description="Helical" evidence="9">
    <location>
        <begin position="368"/>
        <end position="390"/>
    </location>
</feature>
<keyword evidence="2" id="KW-0813">Transport</keyword>
<evidence type="ECO:0000256" key="8">
    <source>
        <dbReference type="ARBA" id="ARBA00023136"/>
    </source>
</evidence>
<accession>A0A8J7U5M3</accession>
<evidence type="ECO:0000256" key="9">
    <source>
        <dbReference type="SAM" id="Phobius"/>
    </source>
</evidence>
<keyword evidence="7" id="KW-0406">Ion transport</keyword>
<evidence type="ECO:0000256" key="3">
    <source>
        <dbReference type="ARBA" id="ARBA00022449"/>
    </source>
</evidence>
<keyword evidence="5 9" id="KW-0812">Transmembrane</keyword>
<keyword evidence="8 9" id="KW-0472">Membrane</keyword>
<comment type="subcellular location">
    <subcellularLocation>
        <location evidence="1">Cell membrane</location>
        <topology evidence="1">Multi-pass membrane protein</topology>
    </subcellularLocation>
</comment>
<dbReference type="AlphaFoldDB" id="A0A8J7U5M3"/>
<evidence type="ECO:0000259" key="10">
    <source>
        <dbReference type="Pfam" id="PF00999"/>
    </source>
</evidence>
<keyword evidence="4" id="KW-1003">Cell membrane</keyword>
<dbReference type="RefSeq" id="WP_207862686.1">
    <property type="nucleotide sequence ID" value="NZ_JAFREP010000041.1"/>
</dbReference>
<evidence type="ECO:0000256" key="1">
    <source>
        <dbReference type="ARBA" id="ARBA00004651"/>
    </source>
</evidence>
<feature type="transmembrane region" description="Helical" evidence="9">
    <location>
        <begin position="56"/>
        <end position="72"/>
    </location>
</feature>
<keyword evidence="6 9" id="KW-1133">Transmembrane helix</keyword>
<evidence type="ECO:0000256" key="7">
    <source>
        <dbReference type="ARBA" id="ARBA00023065"/>
    </source>
</evidence>
<feature type="transmembrane region" description="Helical" evidence="9">
    <location>
        <begin position="118"/>
        <end position="140"/>
    </location>
</feature>
<keyword evidence="12" id="KW-1185">Reference proteome</keyword>
<feature type="transmembrane region" description="Helical" evidence="9">
    <location>
        <begin position="93"/>
        <end position="112"/>
    </location>
</feature>
<dbReference type="PANTHER" id="PTHR32507:SF8">
    <property type="entry name" value="CNH1P"/>
    <property type="match status" value="1"/>
</dbReference>
<protein>
    <submittedName>
        <fullName evidence="11">Cation:proton antiporter</fullName>
    </submittedName>
</protein>
<dbReference type="Pfam" id="PF00999">
    <property type="entry name" value="Na_H_Exchanger"/>
    <property type="match status" value="1"/>
</dbReference>
<proteinExistence type="predicted"/>
<evidence type="ECO:0000256" key="5">
    <source>
        <dbReference type="ARBA" id="ARBA00022692"/>
    </source>
</evidence>
<comment type="caution">
    <text evidence="11">The sequence shown here is derived from an EMBL/GenBank/DDBJ whole genome shotgun (WGS) entry which is preliminary data.</text>
</comment>
<dbReference type="GO" id="GO:1902600">
    <property type="term" value="P:proton transmembrane transport"/>
    <property type="evidence" value="ECO:0007669"/>
    <property type="project" value="InterPro"/>
</dbReference>